<feature type="binding site" evidence="7">
    <location>
        <position position="103"/>
    </location>
    <ligand>
        <name>5-phospho-alpha-D-ribose 1-diphosphate</name>
        <dbReference type="ChEBI" id="CHEBI:58017"/>
        <note>ligand shared between dimeric partners</note>
    </ligand>
</feature>
<feature type="domain" description="Phosphoribosyltransferase" evidence="8">
    <location>
        <begin position="62"/>
        <end position="163"/>
    </location>
</feature>
<dbReference type="EC" id="2.4.2.10" evidence="2 7"/>
<dbReference type="InterPro" id="IPR000836">
    <property type="entry name" value="PRTase_dom"/>
</dbReference>
<dbReference type="InterPro" id="IPR023031">
    <property type="entry name" value="OPRT"/>
</dbReference>
<comment type="function">
    <text evidence="7">Catalyzes the transfer of a ribosyl phosphate group from 5-phosphoribose 1-diphosphate to orotate, leading to the formation of orotidine monophosphate (OMP).</text>
</comment>
<gene>
    <name evidence="7 9" type="primary">pyrE</name>
    <name evidence="9" type="ORF">ENV52_01125</name>
</gene>
<evidence type="ECO:0000256" key="5">
    <source>
        <dbReference type="ARBA" id="ARBA00022842"/>
    </source>
</evidence>
<dbReference type="GO" id="GO:0019856">
    <property type="term" value="P:pyrimidine nucleobase biosynthetic process"/>
    <property type="evidence" value="ECO:0007669"/>
    <property type="project" value="TreeGrafter"/>
</dbReference>
<dbReference type="EMBL" id="DTGR01000021">
    <property type="protein sequence ID" value="HHS28291.1"/>
    <property type="molecule type" value="Genomic_DNA"/>
</dbReference>
<feature type="binding site" description="in other chain" evidence="7">
    <location>
        <position position="100"/>
    </location>
    <ligand>
        <name>5-phospho-alpha-D-ribose 1-diphosphate</name>
        <dbReference type="ChEBI" id="CHEBI:58017"/>
        <note>ligand shared between dimeric partners</note>
    </ligand>
</feature>
<dbReference type="InterPro" id="IPR004467">
    <property type="entry name" value="Or_phspho_trans_dom"/>
</dbReference>
<dbReference type="GO" id="GO:0004588">
    <property type="term" value="F:orotate phosphoribosyltransferase activity"/>
    <property type="evidence" value="ECO:0007669"/>
    <property type="project" value="UniProtKB-UniRule"/>
</dbReference>
<sequence>MEQKKARLLRLLAEKSFRYSPNAPFKLASGRESPYYVDCRPVTHSAEGLSLIGEIIFDLIKGQKIQAVGGLTMGADPMAHAVALISFQRGEPVNAFSVRKFVKGYGAGGRLVGPVRPGEQVVVLEDVITTGGSVLEAVKAVREFGLTVAQVIVLVDREEGGREAVEQEISRVQAVFTLSQLKSCC</sequence>
<keyword evidence="6 7" id="KW-0665">Pyrimidine biosynthesis</keyword>
<comment type="catalytic activity">
    <reaction evidence="7">
        <text>orotidine 5'-phosphate + diphosphate = orotate + 5-phospho-alpha-D-ribose 1-diphosphate</text>
        <dbReference type="Rhea" id="RHEA:10380"/>
        <dbReference type="ChEBI" id="CHEBI:30839"/>
        <dbReference type="ChEBI" id="CHEBI:33019"/>
        <dbReference type="ChEBI" id="CHEBI:57538"/>
        <dbReference type="ChEBI" id="CHEBI:58017"/>
        <dbReference type="EC" id="2.4.2.10"/>
    </reaction>
</comment>
<dbReference type="CDD" id="cd06223">
    <property type="entry name" value="PRTases_typeI"/>
    <property type="match status" value="1"/>
</dbReference>
<feature type="binding site" description="in other chain" evidence="7">
    <location>
        <begin position="125"/>
        <end position="133"/>
    </location>
    <ligand>
        <name>5-phospho-alpha-D-ribose 1-diphosphate</name>
        <dbReference type="ChEBI" id="CHEBI:58017"/>
        <note>ligand shared between dimeric partners</note>
    </ligand>
</feature>
<evidence type="ECO:0000256" key="3">
    <source>
        <dbReference type="ARBA" id="ARBA00022676"/>
    </source>
</evidence>
<feature type="binding site" evidence="7">
    <location>
        <position position="129"/>
    </location>
    <ligand>
        <name>orotate</name>
        <dbReference type="ChEBI" id="CHEBI:30839"/>
    </ligand>
</feature>
<dbReference type="Pfam" id="PF00156">
    <property type="entry name" value="Pribosyltran"/>
    <property type="match status" value="1"/>
</dbReference>
<dbReference type="Gene3D" id="3.40.50.2020">
    <property type="match status" value="1"/>
</dbReference>
<reference evidence="9" key="1">
    <citation type="journal article" date="2020" name="mSystems">
        <title>Genome- and Community-Level Interaction Insights into Carbon Utilization and Element Cycling Functions of Hydrothermarchaeota in Hydrothermal Sediment.</title>
        <authorList>
            <person name="Zhou Z."/>
            <person name="Liu Y."/>
            <person name="Xu W."/>
            <person name="Pan J."/>
            <person name="Luo Z.H."/>
            <person name="Li M."/>
        </authorList>
    </citation>
    <scope>NUCLEOTIDE SEQUENCE [LARGE SCALE GENOMIC DNA]</scope>
    <source>
        <strain evidence="9">SpSt-767</strain>
    </source>
</reference>
<evidence type="ECO:0000313" key="9">
    <source>
        <dbReference type="EMBL" id="HHS28291.1"/>
    </source>
</evidence>
<feature type="binding site" evidence="7">
    <location>
        <position position="99"/>
    </location>
    <ligand>
        <name>5-phospho-alpha-D-ribose 1-diphosphate</name>
        <dbReference type="ChEBI" id="CHEBI:58017"/>
        <note>ligand shared between dimeric partners</note>
    </ligand>
</feature>
<comment type="pathway">
    <text evidence="1 7">Pyrimidine metabolism; UMP biosynthesis via de novo pathway; UMP from orotate: step 1/2.</text>
</comment>
<dbReference type="AlphaFoldDB" id="A0A7V6A1N0"/>
<keyword evidence="3 7" id="KW-0328">Glycosyltransferase</keyword>
<proteinExistence type="inferred from homology"/>
<keyword evidence="5 7" id="KW-0460">Magnesium</keyword>
<dbReference type="HAMAP" id="MF_01208">
    <property type="entry name" value="PyrE"/>
    <property type="match status" value="1"/>
</dbReference>
<keyword evidence="4 7" id="KW-0808">Transferase</keyword>
<evidence type="ECO:0000256" key="6">
    <source>
        <dbReference type="ARBA" id="ARBA00022975"/>
    </source>
</evidence>
<dbReference type="GO" id="GO:0000287">
    <property type="term" value="F:magnesium ion binding"/>
    <property type="evidence" value="ECO:0007669"/>
    <property type="project" value="UniProtKB-UniRule"/>
</dbReference>
<comment type="cofactor">
    <cofactor evidence="7">
        <name>Mg(2+)</name>
        <dbReference type="ChEBI" id="CHEBI:18420"/>
    </cofactor>
</comment>
<comment type="caution">
    <text evidence="7">Lacks conserved residue(s) required for the propagation of feature annotation.</text>
</comment>
<evidence type="ECO:0000256" key="2">
    <source>
        <dbReference type="ARBA" id="ARBA00011971"/>
    </source>
</evidence>
<evidence type="ECO:0000256" key="7">
    <source>
        <dbReference type="HAMAP-Rule" id="MF_01208"/>
    </source>
</evidence>
<dbReference type="PANTHER" id="PTHR19278">
    <property type="entry name" value="OROTATE PHOSPHORIBOSYLTRANSFERASE"/>
    <property type="match status" value="1"/>
</dbReference>
<accession>A0A7V6A1N0</accession>
<dbReference type="GO" id="GO:0044205">
    <property type="term" value="P:'de novo' UMP biosynthetic process"/>
    <property type="evidence" value="ECO:0007669"/>
    <property type="project" value="UniProtKB-UniRule"/>
</dbReference>
<evidence type="ECO:0000259" key="8">
    <source>
        <dbReference type="Pfam" id="PF00156"/>
    </source>
</evidence>
<comment type="subunit">
    <text evidence="7">Homodimer.</text>
</comment>
<dbReference type="NCBIfam" id="TIGR00336">
    <property type="entry name" value="pyrE"/>
    <property type="match status" value="1"/>
</dbReference>
<comment type="similarity">
    <text evidence="7">Belongs to the purine/pyrimidine phosphoribosyltransferase family. PyrE subfamily.</text>
</comment>
<dbReference type="FunFam" id="3.40.50.2020:FF:000029">
    <property type="entry name" value="Orotate phosphoribosyltransferase"/>
    <property type="match status" value="1"/>
</dbReference>
<evidence type="ECO:0000256" key="4">
    <source>
        <dbReference type="ARBA" id="ARBA00022679"/>
    </source>
</evidence>
<evidence type="ECO:0000256" key="1">
    <source>
        <dbReference type="ARBA" id="ARBA00004889"/>
    </source>
</evidence>
<name>A0A7V6A1N0_9BACT</name>
<protein>
    <recommendedName>
        <fullName evidence="2 7">Orotate phosphoribosyltransferase</fullName>
        <shortName evidence="7">OPRT</shortName>
        <shortName evidence="7">OPRTase</shortName>
        <ecNumber evidence="2 7">2.4.2.10</ecNumber>
    </recommendedName>
</protein>
<dbReference type="SUPFAM" id="SSF53271">
    <property type="entry name" value="PRTase-like"/>
    <property type="match status" value="1"/>
</dbReference>
<comment type="caution">
    <text evidence="9">The sequence shown here is derived from an EMBL/GenBank/DDBJ whole genome shotgun (WGS) entry which is preliminary data.</text>
</comment>
<dbReference type="UniPathway" id="UPA00070">
    <property type="reaction ID" value="UER00119"/>
</dbReference>
<dbReference type="InterPro" id="IPR029057">
    <property type="entry name" value="PRTase-like"/>
</dbReference>
<feature type="binding site" evidence="7">
    <location>
        <position position="157"/>
    </location>
    <ligand>
        <name>orotate</name>
        <dbReference type="ChEBI" id="CHEBI:30839"/>
    </ligand>
</feature>
<organism evidence="9">
    <name type="scientific">Desulfobacca acetoxidans</name>
    <dbReference type="NCBI Taxonomy" id="60893"/>
    <lineage>
        <taxon>Bacteria</taxon>
        <taxon>Pseudomonadati</taxon>
        <taxon>Thermodesulfobacteriota</taxon>
        <taxon>Desulfobaccia</taxon>
        <taxon>Desulfobaccales</taxon>
        <taxon>Desulfobaccaceae</taxon>
        <taxon>Desulfobacca</taxon>
    </lineage>
</organism>
<dbReference type="PANTHER" id="PTHR19278:SF9">
    <property type="entry name" value="URIDINE 5'-MONOPHOSPHATE SYNTHASE"/>
    <property type="match status" value="1"/>
</dbReference>